<dbReference type="EMBL" id="KQ977315">
    <property type="protein sequence ID" value="KYN03591.1"/>
    <property type="molecule type" value="Genomic_DNA"/>
</dbReference>
<dbReference type="Proteomes" id="UP000078542">
    <property type="component" value="Unassembled WGS sequence"/>
</dbReference>
<dbReference type="AlphaFoldDB" id="A0A151IJN1"/>
<accession>A0A151IJN1</accession>
<evidence type="ECO:0000313" key="1">
    <source>
        <dbReference type="EMBL" id="KYN03591.1"/>
    </source>
</evidence>
<protein>
    <submittedName>
        <fullName evidence="1">Uncharacterized protein</fullName>
    </submittedName>
</protein>
<reference evidence="1 2" key="1">
    <citation type="submission" date="2016-03" db="EMBL/GenBank/DDBJ databases">
        <title>Cyphomyrmex costatus WGS genome.</title>
        <authorList>
            <person name="Nygaard S."/>
            <person name="Hu H."/>
            <person name="Boomsma J."/>
            <person name="Zhang G."/>
        </authorList>
    </citation>
    <scope>NUCLEOTIDE SEQUENCE [LARGE SCALE GENOMIC DNA]</scope>
    <source>
        <strain evidence="1">MS0001</strain>
        <tissue evidence="1">Whole body</tissue>
    </source>
</reference>
<evidence type="ECO:0000313" key="2">
    <source>
        <dbReference type="Proteomes" id="UP000078542"/>
    </source>
</evidence>
<name>A0A151IJN1_9HYME</name>
<sequence>SFAMTITTFVDLQGFIVGKKFIAKEVAVLREGTILSHYIFTCPIPWNYLTKSEKYCASWLGAYHHGLQWEDGMIPYSMTKRLITMAVIDAEWNGDNKAIVYVKGREKRQWLADILDSENICAICDATVDRDIIMDHSCYDGYNSIHVDDAGYVYPKLGRSTESSDEMLTKLTNVLLNTPAPTVPELVLPPLPQVAQNDEVENVIGLIRISLNTIPNARRHEFIIKLLTFIYANENTYKQST</sequence>
<organism evidence="1 2">
    <name type="scientific">Cyphomyrmex costatus</name>
    <dbReference type="NCBI Taxonomy" id="456900"/>
    <lineage>
        <taxon>Eukaryota</taxon>
        <taxon>Metazoa</taxon>
        <taxon>Ecdysozoa</taxon>
        <taxon>Arthropoda</taxon>
        <taxon>Hexapoda</taxon>
        <taxon>Insecta</taxon>
        <taxon>Pterygota</taxon>
        <taxon>Neoptera</taxon>
        <taxon>Endopterygota</taxon>
        <taxon>Hymenoptera</taxon>
        <taxon>Apocrita</taxon>
        <taxon>Aculeata</taxon>
        <taxon>Formicoidea</taxon>
        <taxon>Formicidae</taxon>
        <taxon>Myrmicinae</taxon>
        <taxon>Cyphomyrmex</taxon>
    </lineage>
</organism>
<proteinExistence type="predicted"/>
<feature type="non-terminal residue" evidence="1">
    <location>
        <position position="1"/>
    </location>
</feature>
<gene>
    <name evidence="1" type="ORF">ALC62_05555</name>
</gene>
<dbReference type="STRING" id="456900.A0A151IJN1"/>
<keyword evidence="2" id="KW-1185">Reference proteome</keyword>